<name>A0AB40AXH1_DIOCR</name>
<dbReference type="Pfam" id="PF13966">
    <property type="entry name" value="zf-RVT"/>
    <property type="match status" value="1"/>
</dbReference>
<protein>
    <submittedName>
        <fullName evidence="4">Uncharacterized protein LOC120255989</fullName>
    </submittedName>
</protein>
<keyword evidence="3" id="KW-1185">Reference proteome</keyword>
<dbReference type="PROSITE" id="PS50878">
    <property type="entry name" value="RT_POL"/>
    <property type="match status" value="1"/>
</dbReference>
<dbReference type="InterPro" id="IPR005135">
    <property type="entry name" value="Endo/exonuclease/phosphatase"/>
</dbReference>
<proteinExistence type="predicted"/>
<dbReference type="InterPro" id="IPR036691">
    <property type="entry name" value="Endo/exonu/phosph_ase_sf"/>
</dbReference>
<dbReference type="Proteomes" id="UP001515500">
    <property type="component" value="Unplaced"/>
</dbReference>
<dbReference type="Pfam" id="PF03372">
    <property type="entry name" value="Exo_endo_phos"/>
    <property type="match status" value="1"/>
</dbReference>
<evidence type="ECO:0000259" key="2">
    <source>
        <dbReference type="PROSITE" id="PS50878"/>
    </source>
</evidence>
<feature type="region of interest" description="Disordered" evidence="1">
    <location>
        <begin position="45"/>
        <end position="86"/>
    </location>
</feature>
<feature type="compositionally biased region" description="Acidic residues" evidence="1">
    <location>
        <begin position="48"/>
        <end position="80"/>
    </location>
</feature>
<dbReference type="InterPro" id="IPR026960">
    <property type="entry name" value="RVT-Znf"/>
</dbReference>
<dbReference type="Gene3D" id="3.60.10.10">
    <property type="entry name" value="Endonuclease/exonuclease/phosphatase"/>
    <property type="match status" value="1"/>
</dbReference>
<dbReference type="CDD" id="cd01650">
    <property type="entry name" value="RT_nLTR_like"/>
    <property type="match status" value="1"/>
</dbReference>
<dbReference type="PANTHER" id="PTHR31635:SF196">
    <property type="entry name" value="REVERSE TRANSCRIPTASE DOMAIN-CONTAINING PROTEIN-RELATED"/>
    <property type="match status" value="1"/>
</dbReference>
<organism evidence="3 4">
    <name type="scientific">Dioscorea cayennensis subsp. rotundata</name>
    <name type="common">White Guinea yam</name>
    <name type="synonym">Dioscorea rotundata</name>
    <dbReference type="NCBI Taxonomy" id="55577"/>
    <lineage>
        <taxon>Eukaryota</taxon>
        <taxon>Viridiplantae</taxon>
        <taxon>Streptophyta</taxon>
        <taxon>Embryophyta</taxon>
        <taxon>Tracheophyta</taxon>
        <taxon>Spermatophyta</taxon>
        <taxon>Magnoliopsida</taxon>
        <taxon>Liliopsida</taxon>
        <taxon>Dioscoreales</taxon>
        <taxon>Dioscoreaceae</taxon>
        <taxon>Dioscorea</taxon>
    </lineage>
</organism>
<dbReference type="Pfam" id="PF00078">
    <property type="entry name" value="RVT_1"/>
    <property type="match status" value="1"/>
</dbReference>
<sequence>MARGSGNLPNRPDPSPTLLLGIDDSPSETAGVFDKHRRAVECLAAALSEEDEGSEYSGDSMDESEEDDDEDMDLTEEVDDSTTLGHFQDGIRKESLARKASISQMVTLKKGRGTTGRDKINRIRRIMRENHVDLFALVETRANEDRILRLCNQFARVWNWVAIPANGYSGGIIVFWLKHLGKITPVAHSHRALHLVFSSFADHPWIISVVYNAQHLKVQQRLWNELSSVSKLDLPCIVLGDFNAITSSVDHKECGLARRWARLDRCLVNDTWLACSNSIHLKYLPKIFSDHSPMLISIMNANRNFFSVFRFENYWLEHANYVLEIRKALFSDAHSNPMHAFFHVLARVRRSVCAIRHLGLGALDKEIKSIEVQLQALEVDDRLSSCMDPVSFRELQNRYRALLRQYHSRWAQKSRLNWVMSGDMNSAFFHRSVRVRRHHNSISSISDNKGGCFNVPEQIEQVFLDHFSTLWNSADSRSTEQVLEAIPPDLPTLTYDQQTFLSKTVTKDEIYATLLSLPVGKSPGPDGMNVEFYKFFWNDLEKHLVPAILYFFEKVVMPGAWGRTYITLIPKREHPKFVSDFRPISLCNVAYKIVTKILANRLKNVIACLVGKEQCGFVPGRSPVDNIIAVQEMIHTINQDRTTPPRMILKVDIEKAYDTINWNIIYATLIKMNFPSIWISYIRACLEASSYSILLNGKPSVWFCPHRGIRQGDPLSPYIFILVAQNLTTILNHARFLGLIPGFSNSLTYNFNHLMYADDLILISSVTRRAARNIVFCLNLYAHLAGQVPNQMKSEVFFPHWFNKRVSNRICNILNVKHGKTPFLYLGVLISPKRLALAQFDSMVTRLNRAVDNWGKVKLSKAGKSILINSILMSTPIYYLAVYPIPDSILAKISLIARKYLWANYDHGSGMPLVNWDTITSSRSEGGLGIRNLLKVKHSLMAKNLFNLLNKHENIWVDIVCLKYGDFNFWTMKPPPNCSAFFRGLCYNANVLKPFLWINCLNPSVTSFLYHPWLFETPLAFKPVFLNMNIFVDDFQISELLDNDSWNLDTLNCLFGTNWNSPIISFGKICHETDNHWVWFPATCSNRLSSNIYKFLNKNSLVDQQWCGWSNIWKLAIAPKAKSFIWLLMHGKLKTYDYLYRLNLGPPDPCVFCGLTLESSNHLFRLCNFSIRIWQMVESLTNCKPLFLNALDTGEWLDFNVHGNSKSLASITAATLWQIWISRCNKIFRQDNPDISKIANLIMLHVKDFSTCSANFLLRNYMMNNRPRPGFLGVLSAAAWNNATGFCPAPLAVKLELDLQALCWALQRIVSAREKCSNIYTSSVELWRMLILKEDLVSWRQCASLDYLVQLLNCLNQPHIESIPQMRNRSTAMAIHGCGLFVFSFLVFEGGSTWVAARVEALTGRPEKLKRTPSNKV</sequence>
<dbReference type="InterPro" id="IPR000477">
    <property type="entry name" value="RT_dom"/>
</dbReference>
<dbReference type="InterPro" id="IPR043502">
    <property type="entry name" value="DNA/RNA_pol_sf"/>
</dbReference>
<dbReference type="GeneID" id="120255989"/>
<gene>
    <name evidence="4" type="primary">LOC120255989</name>
</gene>
<dbReference type="GO" id="GO:0003824">
    <property type="term" value="F:catalytic activity"/>
    <property type="evidence" value="ECO:0007669"/>
    <property type="project" value="InterPro"/>
</dbReference>
<dbReference type="PANTHER" id="PTHR31635">
    <property type="entry name" value="REVERSE TRANSCRIPTASE DOMAIN-CONTAINING PROTEIN-RELATED"/>
    <property type="match status" value="1"/>
</dbReference>
<evidence type="ECO:0000313" key="4">
    <source>
        <dbReference type="RefSeq" id="XP_039119691.1"/>
    </source>
</evidence>
<evidence type="ECO:0000256" key="1">
    <source>
        <dbReference type="SAM" id="MobiDB-lite"/>
    </source>
</evidence>
<feature type="domain" description="Reverse transcriptase" evidence="2">
    <location>
        <begin position="550"/>
        <end position="830"/>
    </location>
</feature>
<reference evidence="4" key="1">
    <citation type="submission" date="2025-08" db="UniProtKB">
        <authorList>
            <consortium name="RefSeq"/>
        </authorList>
    </citation>
    <scope>IDENTIFICATION</scope>
</reference>
<dbReference type="RefSeq" id="XP_039119691.1">
    <property type="nucleotide sequence ID" value="XM_039263757.1"/>
</dbReference>
<dbReference type="SUPFAM" id="SSF56219">
    <property type="entry name" value="DNase I-like"/>
    <property type="match status" value="1"/>
</dbReference>
<dbReference type="SUPFAM" id="SSF56672">
    <property type="entry name" value="DNA/RNA polymerases"/>
    <property type="match status" value="1"/>
</dbReference>
<feature type="region of interest" description="Disordered" evidence="1">
    <location>
        <begin position="1"/>
        <end position="33"/>
    </location>
</feature>
<accession>A0AB40AXH1</accession>
<evidence type="ECO:0000313" key="3">
    <source>
        <dbReference type="Proteomes" id="UP001515500"/>
    </source>
</evidence>